<sequence length="85" mass="9473">MLDNERLTRRGLLAEKEQRLRQLESSMQGDIHAVRLALEPFAPLHEIRPDQAAAQAVELAGKHAEYMGLREEIAALKRALGMAGN</sequence>
<protein>
    <recommendedName>
        <fullName evidence="3">ABC transporter Uup C-terminal domain-containing protein</fullName>
    </recommendedName>
</protein>
<dbReference type="AlphaFoldDB" id="A0A7U3YNF0"/>
<accession>A0A7U3YNF0</accession>
<reference evidence="1 2" key="1">
    <citation type="journal article" date="2011" name="Stand. Genomic Sci.">
        <title>Complete genome sequence of Desulfobulbus propionicus type strain (1pr3).</title>
        <authorList>
            <person name="Pagani I."/>
            <person name="Lapidus A."/>
            <person name="Nolan M."/>
            <person name="Lucas S."/>
            <person name="Hammon N."/>
            <person name="Deshpande S."/>
            <person name="Cheng J.F."/>
            <person name="Chertkov O."/>
            <person name="Davenport K."/>
            <person name="Tapia R."/>
            <person name="Han C."/>
            <person name="Goodwin L."/>
            <person name="Pitluck S."/>
            <person name="Liolios K."/>
            <person name="Mavromatis K."/>
            <person name="Ivanova N."/>
            <person name="Mikhailova N."/>
            <person name="Pati A."/>
            <person name="Chen A."/>
            <person name="Palaniappan K."/>
            <person name="Land M."/>
            <person name="Hauser L."/>
            <person name="Chang Y.J."/>
            <person name="Jeffries C.D."/>
            <person name="Detter J.C."/>
            <person name="Brambilla E."/>
            <person name="Kannan K.P."/>
            <person name="Djao O.D."/>
            <person name="Rohde M."/>
            <person name="Pukall R."/>
            <person name="Spring S."/>
            <person name="Goker M."/>
            <person name="Sikorski J."/>
            <person name="Woyke T."/>
            <person name="Bristow J."/>
            <person name="Eisen J.A."/>
            <person name="Markowitz V."/>
            <person name="Hugenholtz P."/>
            <person name="Kyrpides N.C."/>
            <person name="Klenk H.P."/>
        </authorList>
    </citation>
    <scope>NUCLEOTIDE SEQUENCE [LARGE SCALE GENOMIC DNA]</scope>
    <source>
        <strain evidence="2">ATCC 33891 / DSM 2032 / 1pr3</strain>
    </source>
</reference>
<evidence type="ECO:0008006" key="3">
    <source>
        <dbReference type="Google" id="ProtNLM"/>
    </source>
</evidence>
<dbReference type="EMBL" id="CP002364">
    <property type="protein sequence ID" value="ADW18584.1"/>
    <property type="molecule type" value="Genomic_DNA"/>
</dbReference>
<dbReference type="RefSeq" id="WP_015725110.1">
    <property type="nucleotide sequence ID" value="NC_014972.1"/>
</dbReference>
<proteinExistence type="predicted"/>
<name>A0A7U3YNF0_DESPD</name>
<dbReference type="KEGG" id="dpr:Despr_2445"/>
<organism evidence="1 2">
    <name type="scientific">Desulfobulbus propionicus (strain ATCC 33891 / DSM 2032 / VKM B-1956 / 1pr3)</name>
    <dbReference type="NCBI Taxonomy" id="577650"/>
    <lineage>
        <taxon>Bacteria</taxon>
        <taxon>Pseudomonadati</taxon>
        <taxon>Thermodesulfobacteriota</taxon>
        <taxon>Desulfobulbia</taxon>
        <taxon>Desulfobulbales</taxon>
        <taxon>Desulfobulbaceae</taxon>
        <taxon>Desulfobulbus</taxon>
    </lineage>
</organism>
<gene>
    <name evidence="1" type="ordered locus">Despr_2445</name>
</gene>
<keyword evidence="2" id="KW-1185">Reference proteome</keyword>
<dbReference type="Proteomes" id="UP000006365">
    <property type="component" value="Chromosome"/>
</dbReference>
<evidence type="ECO:0000313" key="2">
    <source>
        <dbReference type="Proteomes" id="UP000006365"/>
    </source>
</evidence>
<evidence type="ECO:0000313" key="1">
    <source>
        <dbReference type="EMBL" id="ADW18584.1"/>
    </source>
</evidence>